<keyword evidence="2" id="KW-1185">Reference proteome</keyword>
<comment type="caution">
    <text evidence="1">The sequence shown here is derived from an EMBL/GenBank/DDBJ whole genome shotgun (WGS) entry which is preliminary data.</text>
</comment>
<accession>A0ABS3S8B8</accession>
<dbReference type="EMBL" id="JAGEPF010000035">
    <property type="protein sequence ID" value="MBO2464484.1"/>
    <property type="molecule type" value="Genomic_DNA"/>
</dbReference>
<name>A0ABS3S8B8_9ACTN</name>
<evidence type="ECO:0000313" key="2">
    <source>
        <dbReference type="Proteomes" id="UP000680206"/>
    </source>
</evidence>
<sequence>MADHSAVIDGEILVPVSAALDIAHGAYEQAMIQQGLLPDAVKVIRAMAEQNIQELNNEE</sequence>
<dbReference type="Proteomes" id="UP000680206">
    <property type="component" value="Unassembled WGS sequence"/>
</dbReference>
<evidence type="ECO:0000313" key="1">
    <source>
        <dbReference type="EMBL" id="MBO2464484.1"/>
    </source>
</evidence>
<dbReference type="RefSeq" id="WP_208250990.1">
    <property type="nucleotide sequence ID" value="NZ_JAGEPF010000035.1"/>
</dbReference>
<reference evidence="1 2" key="1">
    <citation type="submission" date="2021-03" db="EMBL/GenBank/DDBJ databases">
        <title>Actinomadura violae sp. nov., isolated from lichen in Thailand.</title>
        <authorList>
            <person name="Kanchanasin P."/>
            <person name="Saeng-In P."/>
            <person name="Phongsopitanun W."/>
            <person name="Yuki M."/>
            <person name="Kudo T."/>
            <person name="Ohkuma M."/>
            <person name="Tanasupawat S."/>
        </authorList>
    </citation>
    <scope>NUCLEOTIDE SEQUENCE [LARGE SCALE GENOMIC DNA]</scope>
    <source>
        <strain evidence="1 2">LCR2-06</strain>
    </source>
</reference>
<gene>
    <name evidence="1" type="ORF">J4709_43625</name>
</gene>
<protein>
    <submittedName>
        <fullName evidence="1">Uncharacterized protein</fullName>
    </submittedName>
</protein>
<proteinExistence type="predicted"/>
<organism evidence="1 2">
    <name type="scientific">Actinomadura violacea</name>
    <dbReference type="NCBI Taxonomy" id="2819934"/>
    <lineage>
        <taxon>Bacteria</taxon>
        <taxon>Bacillati</taxon>
        <taxon>Actinomycetota</taxon>
        <taxon>Actinomycetes</taxon>
        <taxon>Streptosporangiales</taxon>
        <taxon>Thermomonosporaceae</taxon>
        <taxon>Actinomadura</taxon>
    </lineage>
</organism>